<feature type="transmembrane region" description="Helical" evidence="6">
    <location>
        <begin position="33"/>
        <end position="53"/>
    </location>
</feature>
<feature type="transmembrane region" description="Helical" evidence="6">
    <location>
        <begin position="235"/>
        <end position="252"/>
    </location>
</feature>
<evidence type="ECO:0000256" key="3">
    <source>
        <dbReference type="ARBA" id="ARBA00022989"/>
    </source>
</evidence>
<keyword evidence="9" id="KW-1185">Reference proteome</keyword>
<keyword evidence="4 6" id="KW-0472">Membrane</keyword>
<name>A0A077M667_9MICO</name>
<dbReference type="InterPro" id="IPR022764">
    <property type="entry name" value="Peptidase_S54_rhomboid_dom"/>
</dbReference>
<dbReference type="InterPro" id="IPR035952">
    <property type="entry name" value="Rhomboid-like_sf"/>
</dbReference>
<feature type="region of interest" description="Disordered" evidence="5">
    <location>
        <begin position="159"/>
        <end position="203"/>
    </location>
</feature>
<feature type="compositionally biased region" description="Basic and acidic residues" evidence="5">
    <location>
        <begin position="181"/>
        <end position="196"/>
    </location>
</feature>
<protein>
    <submittedName>
        <fullName evidence="8">Putative membrane protein</fullName>
    </submittedName>
</protein>
<accession>A0A077M667</accession>
<proteinExistence type="predicted"/>
<feature type="domain" description="Peptidase S54 rhomboid" evidence="7">
    <location>
        <begin position="70"/>
        <end position="145"/>
    </location>
</feature>
<dbReference type="AlphaFoldDB" id="A0A077M667"/>
<dbReference type="Proteomes" id="UP000035721">
    <property type="component" value="Unassembled WGS sequence"/>
</dbReference>
<dbReference type="Pfam" id="PF01694">
    <property type="entry name" value="Rhomboid"/>
    <property type="match status" value="1"/>
</dbReference>
<comment type="caution">
    <text evidence="8">The sequence shown here is derived from an EMBL/GenBank/DDBJ whole genome shotgun (WGS) entry which is preliminary data.</text>
</comment>
<dbReference type="RefSeq" id="WP_048551439.1">
    <property type="nucleotide sequence ID" value="NZ_HF570958.1"/>
</dbReference>
<dbReference type="GO" id="GO:0016020">
    <property type="term" value="C:membrane"/>
    <property type="evidence" value="ECO:0007669"/>
    <property type="project" value="UniProtKB-SubCell"/>
</dbReference>
<evidence type="ECO:0000313" key="8">
    <source>
        <dbReference type="EMBL" id="CCH79535.1"/>
    </source>
</evidence>
<evidence type="ECO:0000256" key="6">
    <source>
        <dbReference type="SAM" id="Phobius"/>
    </source>
</evidence>
<sequence>MTTLAYWAVFVVGWIGARDERDGHARPLWPLNPWALATWVVVAVPTILQVTVWPGLFDAGMRRAAAVEDGQVWRLVTSMTLQDGWRSGAVFNLAFLAVTVVVCGPVLAGWRFPAVFVVGGILANVATIVTHGPDGAGNSMATMVTVVVSALLVRASPRPEQAAGTTVEGRDGKPGGVVRRGPGEDAEQSRATEEARGGAQDGSRSGAAAAVARWLPLGVVVVAAALLVVGADEHGWAVVIGLALGAALVMGSRRSPTE</sequence>
<evidence type="ECO:0000313" key="9">
    <source>
        <dbReference type="Proteomes" id="UP000035721"/>
    </source>
</evidence>
<organism evidence="8 9">
    <name type="scientific">Nostocoides japonicum T1-X7</name>
    <dbReference type="NCBI Taxonomy" id="1194083"/>
    <lineage>
        <taxon>Bacteria</taxon>
        <taxon>Bacillati</taxon>
        <taxon>Actinomycetota</taxon>
        <taxon>Actinomycetes</taxon>
        <taxon>Micrococcales</taxon>
        <taxon>Intrasporangiaceae</taxon>
        <taxon>Nostocoides</taxon>
    </lineage>
</organism>
<comment type="subcellular location">
    <subcellularLocation>
        <location evidence="1">Membrane</location>
        <topology evidence="1">Multi-pass membrane protein</topology>
    </subcellularLocation>
</comment>
<dbReference type="EMBL" id="CAJB01000378">
    <property type="protein sequence ID" value="CCH79535.1"/>
    <property type="molecule type" value="Genomic_DNA"/>
</dbReference>
<dbReference type="Gene3D" id="1.20.1540.10">
    <property type="entry name" value="Rhomboid-like"/>
    <property type="match status" value="1"/>
</dbReference>
<dbReference type="SUPFAM" id="SSF144091">
    <property type="entry name" value="Rhomboid-like"/>
    <property type="match status" value="1"/>
</dbReference>
<reference evidence="8 9" key="1">
    <citation type="journal article" date="2013" name="ISME J.">
        <title>A metabolic model for members of the genus Tetrasphaera involved in enhanced biological phosphorus removal.</title>
        <authorList>
            <person name="Kristiansen R."/>
            <person name="Nguyen H.T.T."/>
            <person name="Saunders A.M."/>
            <person name="Nielsen J.L."/>
            <person name="Wimmer R."/>
            <person name="Le V.Q."/>
            <person name="McIlroy S.J."/>
            <person name="Petrovski S."/>
            <person name="Seviour R.J."/>
            <person name="Calteau A."/>
            <person name="Nielsen K.L."/>
            <person name="Nielsen P.H."/>
        </authorList>
    </citation>
    <scope>NUCLEOTIDE SEQUENCE [LARGE SCALE GENOMIC DNA]</scope>
    <source>
        <strain evidence="8 9">T1-X7</strain>
    </source>
</reference>
<dbReference type="STRING" id="1194083.BN12_470005"/>
<evidence type="ECO:0000256" key="1">
    <source>
        <dbReference type="ARBA" id="ARBA00004141"/>
    </source>
</evidence>
<evidence type="ECO:0000256" key="2">
    <source>
        <dbReference type="ARBA" id="ARBA00022692"/>
    </source>
</evidence>
<keyword evidence="2 6" id="KW-0812">Transmembrane</keyword>
<feature type="transmembrane region" description="Helical" evidence="6">
    <location>
        <begin position="210"/>
        <end position="229"/>
    </location>
</feature>
<dbReference type="GO" id="GO:0004252">
    <property type="term" value="F:serine-type endopeptidase activity"/>
    <property type="evidence" value="ECO:0007669"/>
    <property type="project" value="InterPro"/>
</dbReference>
<feature type="transmembrane region" description="Helical" evidence="6">
    <location>
        <begin position="89"/>
        <end position="108"/>
    </location>
</feature>
<feature type="transmembrane region" description="Helical" evidence="6">
    <location>
        <begin position="114"/>
        <end position="133"/>
    </location>
</feature>
<evidence type="ECO:0000259" key="7">
    <source>
        <dbReference type="Pfam" id="PF01694"/>
    </source>
</evidence>
<keyword evidence="3 6" id="KW-1133">Transmembrane helix</keyword>
<evidence type="ECO:0000256" key="5">
    <source>
        <dbReference type="SAM" id="MobiDB-lite"/>
    </source>
</evidence>
<evidence type="ECO:0000256" key="4">
    <source>
        <dbReference type="ARBA" id="ARBA00023136"/>
    </source>
</evidence>
<gene>
    <name evidence="8" type="ORF">BN12_470005</name>
</gene>